<feature type="region of interest" description="Disordered" evidence="1">
    <location>
        <begin position="1"/>
        <end position="157"/>
    </location>
</feature>
<proteinExistence type="predicted"/>
<feature type="compositionally biased region" description="Basic and acidic residues" evidence="1">
    <location>
        <begin position="134"/>
        <end position="157"/>
    </location>
</feature>
<feature type="compositionally biased region" description="Pro residues" evidence="1">
    <location>
        <begin position="97"/>
        <end position="118"/>
    </location>
</feature>
<feature type="compositionally biased region" description="Gly residues" evidence="1">
    <location>
        <begin position="1"/>
        <end position="11"/>
    </location>
</feature>
<feature type="compositionally biased region" description="Low complexity" evidence="1">
    <location>
        <begin position="60"/>
        <end position="71"/>
    </location>
</feature>
<dbReference type="InParanoid" id="A0A0P0VRL3"/>
<evidence type="ECO:0000256" key="1">
    <source>
        <dbReference type="SAM" id="MobiDB-lite"/>
    </source>
</evidence>
<accession>A0A0P0VRL3</accession>
<reference evidence="2 3" key="2">
    <citation type="journal article" date="2013" name="Plant Cell Physiol.">
        <title>Rice Annotation Project Database (RAP-DB): an integrative and interactive database for rice genomics.</title>
        <authorList>
            <person name="Sakai H."/>
            <person name="Lee S.S."/>
            <person name="Tanaka T."/>
            <person name="Numa H."/>
            <person name="Kim J."/>
            <person name="Kawahara Y."/>
            <person name="Wakimoto H."/>
            <person name="Yang C.C."/>
            <person name="Iwamoto M."/>
            <person name="Abe T."/>
            <person name="Yamada Y."/>
            <person name="Muto A."/>
            <person name="Inokuchi H."/>
            <person name="Ikemura T."/>
            <person name="Matsumoto T."/>
            <person name="Sasaki T."/>
            <person name="Itoh T."/>
        </authorList>
    </citation>
    <scope>NUCLEOTIDE SEQUENCE [LARGE SCALE GENOMIC DNA]</scope>
    <source>
        <strain evidence="3">cv. Nipponbare</strain>
    </source>
</reference>
<name>A0A0P0VRL3_ORYSJ</name>
<evidence type="ECO:0000313" key="3">
    <source>
        <dbReference type="Proteomes" id="UP000059680"/>
    </source>
</evidence>
<dbReference type="AlphaFoldDB" id="A0A0P0VRL3"/>
<feature type="compositionally biased region" description="Basic residues" evidence="1">
    <location>
        <begin position="79"/>
        <end position="91"/>
    </location>
</feature>
<reference evidence="3" key="1">
    <citation type="journal article" date="2005" name="Nature">
        <title>The map-based sequence of the rice genome.</title>
        <authorList>
            <consortium name="International rice genome sequencing project (IRGSP)"/>
            <person name="Matsumoto T."/>
            <person name="Wu J."/>
            <person name="Kanamori H."/>
            <person name="Katayose Y."/>
            <person name="Fujisawa M."/>
            <person name="Namiki N."/>
            <person name="Mizuno H."/>
            <person name="Yamamoto K."/>
            <person name="Antonio B.A."/>
            <person name="Baba T."/>
            <person name="Sakata K."/>
            <person name="Nagamura Y."/>
            <person name="Aoki H."/>
            <person name="Arikawa K."/>
            <person name="Arita K."/>
            <person name="Bito T."/>
            <person name="Chiden Y."/>
            <person name="Fujitsuka N."/>
            <person name="Fukunaka R."/>
            <person name="Hamada M."/>
            <person name="Harada C."/>
            <person name="Hayashi A."/>
            <person name="Hijishita S."/>
            <person name="Honda M."/>
            <person name="Hosokawa S."/>
            <person name="Ichikawa Y."/>
            <person name="Idonuma A."/>
            <person name="Iijima M."/>
            <person name="Ikeda M."/>
            <person name="Ikeno M."/>
            <person name="Ito K."/>
            <person name="Ito S."/>
            <person name="Ito T."/>
            <person name="Ito Y."/>
            <person name="Ito Y."/>
            <person name="Iwabuchi A."/>
            <person name="Kamiya K."/>
            <person name="Karasawa W."/>
            <person name="Kurita K."/>
            <person name="Katagiri S."/>
            <person name="Kikuta A."/>
            <person name="Kobayashi H."/>
            <person name="Kobayashi N."/>
            <person name="Machita K."/>
            <person name="Maehara T."/>
            <person name="Masukawa M."/>
            <person name="Mizubayashi T."/>
            <person name="Mukai Y."/>
            <person name="Nagasaki H."/>
            <person name="Nagata Y."/>
            <person name="Naito S."/>
            <person name="Nakashima M."/>
            <person name="Nakama Y."/>
            <person name="Nakamichi Y."/>
            <person name="Nakamura M."/>
            <person name="Meguro A."/>
            <person name="Negishi M."/>
            <person name="Ohta I."/>
            <person name="Ohta T."/>
            <person name="Okamoto M."/>
            <person name="Ono N."/>
            <person name="Saji S."/>
            <person name="Sakaguchi M."/>
            <person name="Sakai K."/>
            <person name="Shibata M."/>
            <person name="Shimokawa T."/>
            <person name="Song J."/>
            <person name="Takazaki Y."/>
            <person name="Terasawa K."/>
            <person name="Tsugane M."/>
            <person name="Tsuji K."/>
            <person name="Ueda S."/>
            <person name="Waki K."/>
            <person name="Yamagata H."/>
            <person name="Yamamoto M."/>
            <person name="Yamamoto S."/>
            <person name="Yamane H."/>
            <person name="Yoshiki S."/>
            <person name="Yoshihara R."/>
            <person name="Yukawa K."/>
            <person name="Zhong H."/>
            <person name="Yano M."/>
            <person name="Yuan Q."/>
            <person name="Ouyang S."/>
            <person name="Liu J."/>
            <person name="Jones K.M."/>
            <person name="Gansberger K."/>
            <person name="Moffat K."/>
            <person name="Hill J."/>
            <person name="Bera J."/>
            <person name="Fadrosh D."/>
            <person name="Jin S."/>
            <person name="Johri S."/>
            <person name="Kim M."/>
            <person name="Overton L."/>
            <person name="Reardon M."/>
            <person name="Tsitrin T."/>
            <person name="Vuong H."/>
            <person name="Weaver B."/>
            <person name="Ciecko A."/>
            <person name="Tallon L."/>
            <person name="Jackson J."/>
            <person name="Pai G."/>
            <person name="Aken S.V."/>
            <person name="Utterback T."/>
            <person name="Reidmuller S."/>
            <person name="Feldblyum T."/>
            <person name="Hsiao J."/>
            <person name="Zismann V."/>
            <person name="Iobst S."/>
            <person name="de Vazeille A.R."/>
            <person name="Buell C.R."/>
            <person name="Ying K."/>
            <person name="Li Y."/>
            <person name="Lu T."/>
            <person name="Huang Y."/>
            <person name="Zhao Q."/>
            <person name="Feng Q."/>
            <person name="Zhang L."/>
            <person name="Zhu J."/>
            <person name="Weng Q."/>
            <person name="Mu J."/>
            <person name="Lu Y."/>
            <person name="Fan D."/>
            <person name="Liu Y."/>
            <person name="Guan J."/>
            <person name="Zhang Y."/>
            <person name="Yu S."/>
            <person name="Liu X."/>
            <person name="Zhang Y."/>
            <person name="Hong G."/>
            <person name="Han B."/>
            <person name="Choisne N."/>
            <person name="Demange N."/>
            <person name="Orjeda G."/>
            <person name="Samain S."/>
            <person name="Cattolico L."/>
            <person name="Pelletier E."/>
            <person name="Couloux A."/>
            <person name="Segurens B."/>
            <person name="Wincker P."/>
            <person name="D'Hont A."/>
            <person name="Scarpelli C."/>
            <person name="Weissenbach J."/>
            <person name="Salanoubat M."/>
            <person name="Quetier F."/>
            <person name="Yu Y."/>
            <person name="Kim H.R."/>
            <person name="Rambo T."/>
            <person name="Currie J."/>
            <person name="Collura K."/>
            <person name="Luo M."/>
            <person name="Yang T."/>
            <person name="Ammiraju J.S.S."/>
            <person name="Engler F."/>
            <person name="Soderlund C."/>
            <person name="Wing R.A."/>
            <person name="Palmer L.E."/>
            <person name="de la Bastide M."/>
            <person name="Spiegel L."/>
            <person name="Nascimento L."/>
            <person name="Zutavern T."/>
            <person name="O'Shaughnessy A."/>
            <person name="Dike S."/>
            <person name="Dedhia N."/>
            <person name="Preston R."/>
            <person name="Balija V."/>
            <person name="McCombie W.R."/>
            <person name="Chow T."/>
            <person name="Chen H."/>
            <person name="Chung M."/>
            <person name="Chen C."/>
            <person name="Shaw J."/>
            <person name="Wu H."/>
            <person name="Hsiao K."/>
            <person name="Chao Y."/>
            <person name="Chu M."/>
            <person name="Cheng C."/>
            <person name="Hour A."/>
            <person name="Lee P."/>
            <person name="Lin S."/>
            <person name="Lin Y."/>
            <person name="Liou J."/>
            <person name="Liu S."/>
            <person name="Hsing Y."/>
            <person name="Raghuvanshi S."/>
            <person name="Mohanty A."/>
            <person name="Bharti A.K."/>
            <person name="Gaur A."/>
            <person name="Gupta V."/>
            <person name="Kumar D."/>
            <person name="Ravi V."/>
            <person name="Vij S."/>
            <person name="Kapur A."/>
            <person name="Khurana P."/>
            <person name="Khurana P."/>
            <person name="Khurana J.P."/>
            <person name="Tyagi A.K."/>
            <person name="Gaikwad K."/>
            <person name="Singh A."/>
            <person name="Dalal V."/>
            <person name="Srivastava S."/>
            <person name="Dixit A."/>
            <person name="Pal A.K."/>
            <person name="Ghazi I.A."/>
            <person name="Yadav M."/>
            <person name="Pandit A."/>
            <person name="Bhargava A."/>
            <person name="Sureshbabu K."/>
            <person name="Batra K."/>
            <person name="Sharma T.R."/>
            <person name="Mohapatra T."/>
            <person name="Singh N.K."/>
            <person name="Messing J."/>
            <person name="Nelson A.B."/>
            <person name="Fuks G."/>
            <person name="Kavchok S."/>
            <person name="Keizer G."/>
            <person name="Linton E."/>
            <person name="Llaca V."/>
            <person name="Song R."/>
            <person name="Tanyolac B."/>
            <person name="Young S."/>
            <person name="Ho-Il K."/>
            <person name="Hahn J.H."/>
            <person name="Sangsakoo G."/>
            <person name="Vanavichit A."/>
            <person name="de Mattos Luiz.A.T."/>
            <person name="Zimmer P.D."/>
            <person name="Malone G."/>
            <person name="Dellagostin O."/>
            <person name="de Oliveira A.C."/>
            <person name="Bevan M."/>
            <person name="Bancroft I."/>
            <person name="Minx P."/>
            <person name="Cordum H."/>
            <person name="Wilson R."/>
            <person name="Cheng Z."/>
            <person name="Jin W."/>
            <person name="Jiang J."/>
            <person name="Leong S.A."/>
            <person name="Iwama H."/>
            <person name="Gojobori T."/>
            <person name="Itoh T."/>
            <person name="Niimura Y."/>
            <person name="Fujii Y."/>
            <person name="Habara T."/>
            <person name="Sakai H."/>
            <person name="Sato Y."/>
            <person name="Wilson G."/>
            <person name="Kumar K."/>
            <person name="McCouch S."/>
            <person name="Juretic N."/>
            <person name="Hoen D."/>
            <person name="Wright S."/>
            <person name="Bruskiewich R."/>
            <person name="Bureau T."/>
            <person name="Miyao A."/>
            <person name="Hirochika H."/>
            <person name="Nishikawa T."/>
            <person name="Kadowaki K."/>
            <person name="Sugiura M."/>
            <person name="Burr B."/>
            <person name="Sasaki T."/>
        </authorList>
    </citation>
    <scope>NUCLEOTIDE SEQUENCE [LARGE SCALE GENOMIC DNA]</scope>
    <source>
        <strain evidence="3">cv. Nipponbare</strain>
    </source>
</reference>
<protein>
    <submittedName>
        <fullName evidence="2">Os02g0828300 protein</fullName>
    </submittedName>
</protein>
<reference evidence="2 3" key="3">
    <citation type="journal article" date="2013" name="Rice">
        <title>Improvement of the Oryza sativa Nipponbare reference genome using next generation sequence and optical map data.</title>
        <authorList>
            <person name="Kawahara Y."/>
            <person name="de la Bastide M."/>
            <person name="Hamilton J.P."/>
            <person name="Kanamori H."/>
            <person name="McCombie W.R."/>
            <person name="Ouyang S."/>
            <person name="Schwartz D.C."/>
            <person name="Tanaka T."/>
            <person name="Wu J."/>
            <person name="Zhou S."/>
            <person name="Childs K.L."/>
            <person name="Davidson R.M."/>
            <person name="Lin H."/>
            <person name="Quesada-Ocampo L."/>
            <person name="Vaillancourt B."/>
            <person name="Sakai H."/>
            <person name="Lee S.S."/>
            <person name="Kim J."/>
            <person name="Numa H."/>
            <person name="Itoh T."/>
            <person name="Buell C.R."/>
            <person name="Matsumoto T."/>
        </authorList>
    </citation>
    <scope>NUCLEOTIDE SEQUENCE [LARGE SCALE GENOMIC DNA]</scope>
    <source>
        <strain evidence="3">cv. Nipponbare</strain>
    </source>
</reference>
<feature type="compositionally biased region" description="Low complexity" evidence="1">
    <location>
        <begin position="119"/>
        <end position="133"/>
    </location>
</feature>
<dbReference type="PaxDb" id="39947-A0A0P0VRL3"/>
<evidence type="ECO:0000313" key="2">
    <source>
        <dbReference type="EMBL" id="BAS81714.1"/>
    </source>
</evidence>
<feature type="non-terminal residue" evidence="2">
    <location>
        <position position="1"/>
    </location>
</feature>
<sequence>PRGGAGEGGGARIRWSARRSVEEAAANPVVGEAGQPMRRPTRAGSQSGAAREASLRATLAEAAPSSSSSAAGVLSQQRLPRRRQRPPRPRSRSPSCSPHPSPSSSSSPPPPRRWPPAPTSGGATATGTTAATGSDERWGDSDGDDSGRWLRRFGGEE</sequence>
<dbReference type="EMBL" id="AP014958">
    <property type="protein sequence ID" value="BAS81714.1"/>
    <property type="molecule type" value="Genomic_DNA"/>
</dbReference>
<organism evidence="2 3">
    <name type="scientific">Oryza sativa subsp. japonica</name>
    <name type="common">Rice</name>
    <dbReference type="NCBI Taxonomy" id="39947"/>
    <lineage>
        <taxon>Eukaryota</taxon>
        <taxon>Viridiplantae</taxon>
        <taxon>Streptophyta</taxon>
        <taxon>Embryophyta</taxon>
        <taxon>Tracheophyta</taxon>
        <taxon>Spermatophyta</taxon>
        <taxon>Magnoliopsida</taxon>
        <taxon>Liliopsida</taxon>
        <taxon>Poales</taxon>
        <taxon>Poaceae</taxon>
        <taxon>BOP clade</taxon>
        <taxon>Oryzoideae</taxon>
        <taxon>Oryzeae</taxon>
        <taxon>Oryzinae</taxon>
        <taxon>Oryza</taxon>
        <taxon>Oryza sativa</taxon>
    </lineage>
</organism>
<keyword evidence="3" id="KW-1185">Reference proteome</keyword>
<dbReference type="Proteomes" id="UP000059680">
    <property type="component" value="Chromosome 2"/>
</dbReference>
<dbReference type="Gramene" id="Os02t0828300-01">
    <property type="protein sequence ID" value="Os02t0828300-01"/>
    <property type="gene ID" value="Os02g0828300"/>
</dbReference>
<gene>
    <name evidence="2" type="ordered locus">Os02g0828300</name>
    <name evidence="2" type="ORF">OSNPB_020828300</name>
</gene>